<dbReference type="Gene3D" id="3.40.30.10">
    <property type="entry name" value="Glutaredoxin"/>
    <property type="match status" value="1"/>
</dbReference>
<dbReference type="EMBL" id="LGKP01000022">
    <property type="protein sequence ID" value="KPL85905.1"/>
    <property type="molecule type" value="Genomic_DNA"/>
</dbReference>
<dbReference type="SUPFAM" id="SSF52833">
    <property type="entry name" value="Thioredoxin-like"/>
    <property type="match status" value="1"/>
</dbReference>
<dbReference type="PANTHER" id="PTHR13887">
    <property type="entry name" value="GLUTATHIONE S-TRANSFERASE KAPPA"/>
    <property type="match status" value="1"/>
</dbReference>
<dbReference type="InterPro" id="IPR001853">
    <property type="entry name" value="DSBA-like_thioredoxin_dom"/>
</dbReference>
<gene>
    <name evidence="2" type="ORF">SE18_13400</name>
</gene>
<organism evidence="2 3">
    <name type="scientific">Herpetosiphon geysericola</name>
    <dbReference type="NCBI Taxonomy" id="70996"/>
    <lineage>
        <taxon>Bacteria</taxon>
        <taxon>Bacillati</taxon>
        <taxon>Chloroflexota</taxon>
        <taxon>Chloroflexia</taxon>
        <taxon>Herpetosiphonales</taxon>
        <taxon>Herpetosiphonaceae</taxon>
        <taxon>Herpetosiphon</taxon>
    </lineage>
</organism>
<reference evidence="2 3" key="1">
    <citation type="submission" date="2015-07" db="EMBL/GenBank/DDBJ databases">
        <title>Whole genome sequence of Herpetosiphon geysericola DSM 7119.</title>
        <authorList>
            <person name="Hemp J."/>
            <person name="Ward L.M."/>
            <person name="Pace L.A."/>
            <person name="Fischer W.W."/>
        </authorList>
    </citation>
    <scope>NUCLEOTIDE SEQUENCE [LARGE SCALE GENOMIC DNA]</scope>
    <source>
        <strain evidence="2 3">DSM 7119</strain>
    </source>
</reference>
<name>A0A0P6XPV2_9CHLR</name>
<proteinExistence type="predicted"/>
<dbReference type="RefSeq" id="WP_054534967.1">
    <property type="nucleotide sequence ID" value="NZ_LGKP01000022.1"/>
</dbReference>
<dbReference type="PANTHER" id="PTHR13887:SF54">
    <property type="entry name" value="DSBA FAMILY PROTEIN"/>
    <property type="match status" value="1"/>
</dbReference>
<evidence type="ECO:0000313" key="3">
    <source>
        <dbReference type="Proteomes" id="UP000050277"/>
    </source>
</evidence>
<accession>A0A0P6XPV2</accession>
<dbReference type="STRING" id="70996.SE18_13400"/>
<dbReference type="OrthoDB" id="9799122at2"/>
<sequence>MSVSVDVWSDFVCPFCFLVSTSLKRLEETHDIELTWHAFELRPFGSPPPDAQYRQFIAEKTPAMVAMAKAQYGVDIQQGPFGIDSRWAHRATKWAEQQGAGNGFAKAVLAAYWLQGQDISQIEVLAACAESVGLDASNLAASLAEPLYDAAVEEDIALAQQLRLSGVPASVFAKRYLVVGAQPYDVFADVLQQALDPQQPSN</sequence>
<dbReference type="Proteomes" id="UP000050277">
    <property type="component" value="Unassembled WGS sequence"/>
</dbReference>
<evidence type="ECO:0000313" key="2">
    <source>
        <dbReference type="EMBL" id="KPL85905.1"/>
    </source>
</evidence>
<evidence type="ECO:0000259" key="1">
    <source>
        <dbReference type="Pfam" id="PF01323"/>
    </source>
</evidence>
<dbReference type="CDD" id="cd03024">
    <property type="entry name" value="DsbA_FrnE"/>
    <property type="match status" value="1"/>
</dbReference>
<dbReference type="InterPro" id="IPR036249">
    <property type="entry name" value="Thioredoxin-like_sf"/>
</dbReference>
<keyword evidence="3" id="KW-1185">Reference proteome</keyword>
<comment type="caution">
    <text evidence="2">The sequence shown here is derived from an EMBL/GenBank/DDBJ whole genome shotgun (WGS) entry which is preliminary data.</text>
</comment>
<dbReference type="GO" id="GO:0016491">
    <property type="term" value="F:oxidoreductase activity"/>
    <property type="evidence" value="ECO:0007669"/>
    <property type="project" value="InterPro"/>
</dbReference>
<feature type="domain" description="DSBA-like thioredoxin" evidence="1">
    <location>
        <begin position="5"/>
        <end position="192"/>
    </location>
</feature>
<dbReference type="AlphaFoldDB" id="A0A0P6XPV2"/>
<protein>
    <recommendedName>
        <fullName evidence="1">DSBA-like thioredoxin domain-containing protein</fullName>
    </recommendedName>
</protein>
<dbReference type="Pfam" id="PF01323">
    <property type="entry name" value="DSBA"/>
    <property type="match status" value="1"/>
</dbReference>